<organism evidence="1 2">
    <name type="scientific">Crotalaria pallida</name>
    <name type="common">Smooth rattlebox</name>
    <name type="synonym">Crotalaria striata</name>
    <dbReference type="NCBI Taxonomy" id="3830"/>
    <lineage>
        <taxon>Eukaryota</taxon>
        <taxon>Viridiplantae</taxon>
        <taxon>Streptophyta</taxon>
        <taxon>Embryophyta</taxon>
        <taxon>Tracheophyta</taxon>
        <taxon>Spermatophyta</taxon>
        <taxon>Magnoliopsida</taxon>
        <taxon>eudicotyledons</taxon>
        <taxon>Gunneridae</taxon>
        <taxon>Pentapetalae</taxon>
        <taxon>rosids</taxon>
        <taxon>fabids</taxon>
        <taxon>Fabales</taxon>
        <taxon>Fabaceae</taxon>
        <taxon>Papilionoideae</taxon>
        <taxon>50 kb inversion clade</taxon>
        <taxon>genistoids sensu lato</taxon>
        <taxon>core genistoids</taxon>
        <taxon>Crotalarieae</taxon>
        <taxon>Crotalaria</taxon>
    </lineage>
</organism>
<dbReference type="InterPro" id="IPR007750">
    <property type="entry name" value="DUF674"/>
</dbReference>
<evidence type="ECO:0008006" key="3">
    <source>
        <dbReference type="Google" id="ProtNLM"/>
    </source>
</evidence>
<reference evidence="1 2" key="1">
    <citation type="submission" date="2024-01" db="EMBL/GenBank/DDBJ databases">
        <title>The genomes of 5 underutilized Papilionoideae crops provide insights into root nodulation and disease resistanc.</title>
        <authorList>
            <person name="Yuan L."/>
        </authorList>
    </citation>
    <scope>NUCLEOTIDE SEQUENCE [LARGE SCALE GENOMIC DNA]</scope>
    <source>
        <strain evidence="1">ZHUSHIDOU_FW_LH</strain>
        <tissue evidence="1">Leaf</tissue>
    </source>
</reference>
<dbReference type="PANTHER" id="PTHR33103">
    <property type="entry name" value="OS01G0153900 PROTEIN"/>
    <property type="match status" value="1"/>
</dbReference>
<dbReference type="Proteomes" id="UP001372338">
    <property type="component" value="Unassembled WGS sequence"/>
</dbReference>
<name>A0AAN9IAP9_CROPI</name>
<gene>
    <name evidence="1" type="ORF">RIF29_22984</name>
</gene>
<comment type="caution">
    <text evidence="1">The sequence shown here is derived from an EMBL/GenBank/DDBJ whole genome shotgun (WGS) entry which is preliminary data.</text>
</comment>
<evidence type="ECO:0000313" key="2">
    <source>
        <dbReference type="Proteomes" id="UP001372338"/>
    </source>
</evidence>
<dbReference type="PANTHER" id="PTHR33103:SF19">
    <property type="entry name" value="OS09G0544700 PROTEIN"/>
    <property type="match status" value="1"/>
</dbReference>
<dbReference type="Pfam" id="PF05056">
    <property type="entry name" value="DUF674"/>
    <property type="match status" value="1"/>
</dbReference>
<evidence type="ECO:0000313" key="1">
    <source>
        <dbReference type="EMBL" id="KAK7270085.1"/>
    </source>
</evidence>
<proteinExistence type="predicted"/>
<dbReference type="EMBL" id="JAYWIO010000004">
    <property type="protein sequence ID" value="KAK7270085.1"/>
    <property type="molecule type" value="Genomic_DNA"/>
</dbReference>
<accession>A0AAN9IAP9</accession>
<dbReference type="AlphaFoldDB" id="A0AAN9IAP9"/>
<keyword evidence="2" id="KW-1185">Reference proteome</keyword>
<protein>
    <recommendedName>
        <fullName evidence="3">DUF674 domain-containing protein</fullName>
    </recommendedName>
</protein>
<sequence>MASSSTKVTLKLLIDTKRDKVLFAEASKAVIDFFFNLLCLPIGTVVRLLKKKDMVGCLGNLYESVENLNETYMQPNQNKDVLLKPRAHISSTEIYGLLPPNVGGANASAEAEFYMCPSRCQYNVTSDNATKCPSCGRTMNSVASYVGKKVATRDNAYSNSGFVKEVVTYMVMDDLVVEPMSTISSITMLNKFNVKEVGALQEKVVELGMAEGINLLKASLESKSVLTTVFLKNVRTK</sequence>